<dbReference type="Pfam" id="PF01979">
    <property type="entry name" value="Amidohydro_1"/>
    <property type="match status" value="1"/>
</dbReference>
<evidence type="ECO:0000313" key="3">
    <source>
        <dbReference type="Proteomes" id="UP001212997"/>
    </source>
</evidence>
<dbReference type="Gene3D" id="2.30.40.10">
    <property type="entry name" value="Urease, subunit C, domain 1"/>
    <property type="match status" value="1"/>
</dbReference>
<accession>A0AAD5YE57</accession>
<reference evidence="2" key="1">
    <citation type="submission" date="2022-07" db="EMBL/GenBank/DDBJ databases">
        <title>Genome Sequence of Physisporinus lineatus.</title>
        <authorList>
            <person name="Buettner E."/>
        </authorList>
    </citation>
    <scope>NUCLEOTIDE SEQUENCE</scope>
    <source>
        <strain evidence="2">VT162</strain>
    </source>
</reference>
<evidence type="ECO:0000259" key="1">
    <source>
        <dbReference type="Pfam" id="PF01979"/>
    </source>
</evidence>
<dbReference type="GO" id="GO:0016810">
    <property type="term" value="F:hydrolase activity, acting on carbon-nitrogen (but not peptide) bonds"/>
    <property type="evidence" value="ECO:0007669"/>
    <property type="project" value="InterPro"/>
</dbReference>
<dbReference type="InterPro" id="IPR006680">
    <property type="entry name" value="Amidohydro-rel"/>
</dbReference>
<dbReference type="InterPro" id="IPR050287">
    <property type="entry name" value="MTA/SAH_deaminase"/>
</dbReference>
<dbReference type="SUPFAM" id="SSF51556">
    <property type="entry name" value="Metallo-dependent hydrolases"/>
    <property type="match status" value="1"/>
</dbReference>
<proteinExistence type="predicted"/>
<dbReference type="Proteomes" id="UP001212997">
    <property type="component" value="Unassembled WGS sequence"/>
</dbReference>
<name>A0AAD5YE57_9APHY</name>
<evidence type="ECO:0000313" key="2">
    <source>
        <dbReference type="EMBL" id="KAJ3480596.1"/>
    </source>
</evidence>
<organism evidence="2 3">
    <name type="scientific">Meripilus lineatus</name>
    <dbReference type="NCBI Taxonomy" id="2056292"/>
    <lineage>
        <taxon>Eukaryota</taxon>
        <taxon>Fungi</taxon>
        <taxon>Dikarya</taxon>
        <taxon>Basidiomycota</taxon>
        <taxon>Agaricomycotina</taxon>
        <taxon>Agaricomycetes</taxon>
        <taxon>Polyporales</taxon>
        <taxon>Meripilaceae</taxon>
        <taxon>Meripilus</taxon>
    </lineage>
</organism>
<sequence length="481" mass="52745">MAKTYLLKGGLVATFDDKDNQARTLRADVLVKDGVIADVAADIPVSAGVEVVDCTDKWIAPGMVDTHRHTWMAILRGSQCDWLLTEYLVKNSWNMQGDLTPSEVRIGQLAGCIDALQCGVTTILDHFHIANSPEHSEQALQATIESGARVIFAPARQSPPTKILPTFEFGNEAEAHKWQLDQLQEWGKKDGGKLSPDGRVTLGFAYDLVIYGFDIPHKEIVSLARSSNASIITAHVVQAWRDKELLGPDVVFSHCNSLAYRTAPDDEAWAAMKEHQCAIASTPEDELGMAHGNPVAFDGVDRGVKCGLGCDAVSINSGDMFTQMRFALQWHRGRWNEQILQSKSTSPKHVKHTSADAFRLATLGGAEALNMSHLIGTIQVGKRADIVIYDATSLNLAGIQDPIQGIVFNASNADVETVFVDGEIVVDKRVPGKVGLKGGIEWKNVAKELRARGEDLRKRWPLDKLEELWDEYYTKNGAPAI</sequence>
<dbReference type="PANTHER" id="PTHR43794:SF5">
    <property type="entry name" value="CHLOROHYDROLASE FAMILY PROTEIN"/>
    <property type="match status" value="1"/>
</dbReference>
<keyword evidence="3" id="KW-1185">Reference proteome</keyword>
<dbReference type="SUPFAM" id="SSF51338">
    <property type="entry name" value="Composite domain of metallo-dependent hydrolases"/>
    <property type="match status" value="2"/>
</dbReference>
<dbReference type="PANTHER" id="PTHR43794">
    <property type="entry name" value="AMINOHYDROLASE SSNA-RELATED"/>
    <property type="match status" value="1"/>
</dbReference>
<protein>
    <recommendedName>
        <fullName evidence="1">Amidohydrolase-related domain-containing protein</fullName>
    </recommendedName>
</protein>
<dbReference type="InterPro" id="IPR011059">
    <property type="entry name" value="Metal-dep_hydrolase_composite"/>
</dbReference>
<dbReference type="AlphaFoldDB" id="A0AAD5YE57"/>
<dbReference type="EMBL" id="JANAWD010000366">
    <property type="protein sequence ID" value="KAJ3480596.1"/>
    <property type="molecule type" value="Genomic_DNA"/>
</dbReference>
<comment type="caution">
    <text evidence="2">The sequence shown here is derived from an EMBL/GenBank/DDBJ whole genome shotgun (WGS) entry which is preliminary data.</text>
</comment>
<gene>
    <name evidence="2" type="ORF">NLI96_g8235</name>
</gene>
<dbReference type="Gene3D" id="3.20.20.140">
    <property type="entry name" value="Metal-dependent hydrolases"/>
    <property type="match status" value="1"/>
</dbReference>
<feature type="domain" description="Amidohydrolase-related" evidence="1">
    <location>
        <begin position="241"/>
        <end position="425"/>
    </location>
</feature>
<dbReference type="InterPro" id="IPR032466">
    <property type="entry name" value="Metal_Hydrolase"/>
</dbReference>